<feature type="domain" description="IclR-ED" evidence="5">
    <location>
        <begin position="80"/>
        <end position="264"/>
    </location>
</feature>
<comment type="caution">
    <text evidence="6">The sequence shown here is derived from an EMBL/GenBank/DDBJ whole genome shotgun (WGS) entry which is preliminary data.</text>
</comment>
<evidence type="ECO:0000313" key="7">
    <source>
        <dbReference type="Proteomes" id="UP001172645"/>
    </source>
</evidence>
<evidence type="ECO:0000256" key="2">
    <source>
        <dbReference type="ARBA" id="ARBA00023125"/>
    </source>
</evidence>
<dbReference type="SMART" id="SM00346">
    <property type="entry name" value="HTH_ICLR"/>
    <property type="match status" value="1"/>
</dbReference>
<keyword evidence="2" id="KW-0238">DNA-binding</keyword>
<keyword evidence="3" id="KW-0804">Transcription</keyword>
<dbReference type="Proteomes" id="UP001172645">
    <property type="component" value="Unassembled WGS sequence"/>
</dbReference>
<gene>
    <name evidence="6" type="ORF">PY649_07335</name>
</gene>
<evidence type="ECO:0000256" key="1">
    <source>
        <dbReference type="ARBA" id="ARBA00023015"/>
    </source>
</evidence>
<evidence type="ECO:0000259" key="4">
    <source>
        <dbReference type="PROSITE" id="PS51077"/>
    </source>
</evidence>
<organism evidence="6 7">
    <name type="scientific">Rhizobium mayense</name>
    <dbReference type="NCBI Taxonomy" id="1312184"/>
    <lineage>
        <taxon>Bacteria</taxon>
        <taxon>Pseudomonadati</taxon>
        <taxon>Pseudomonadota</taxon>
        <taxon>Alphaproteobacteria</taxon>
        <taxon>Hyphomicrobiales</taxon>
        <taxon>Rhizobiaceae</taxon>
        <taxon>Rhizobium/Agrobacterium group</taxon>
        <taxon>Rhizobium</taxon>
    </lineage>
</organism>
<sequence>MSNNESAVAERGDPLYVASVAKAFRVLEAFGHTITDLSLSEIGEYTGLDKSATQRFAHTLWQLGYLEKDERTRRFRLGKPVLDLSFYYLRSNALIELATPALIDLRNSCGERANLSLYDETTTIYVIRQQTKREYFDGSLIGRRIPVFCTAGGRAILAQLPVDEATAVIAKSDLKPKTPKTITDPVAIMEKVEEARESGFGLAVEETVLGEITVGAAVTNAVGRPIAAVHIAASTSDWTVDAFRERFAPLAIETAQALSRSQRHVTHRMR</sequence>
<dbReference type="RefSeq" id="WP_285867570.1">
    <property type="nucleotide sequence ID" value="NZ_JARFYM010000004.1"/>
</dbReference>
<dbReference type="EMBL" id="JARFYM010000004">
    <property type="protein sequence ID" value="MDL2398698.1"/>
    <property type="molecule type" value="Genomic_DNA"/>
</dbReference>
<dbReference type="InterPro" id="IPR036388">
    <property type="entry name" value="WH-like_DNA-bd_sf"/>
</dbReference>
<keyword evidence="7" id="KW-1185">Reference proteome</keyword>
<keyword evidence="1" id="KW-0805">Transcription regulation</keyword>
<dbReference type="InterPro" id="IPR014757">
    <property type="entry name" value="Tscrpt_reg_IclR_C"/>
</dbReference>
<evidence type="ECO:0000256" key="3">
    <source>
        <dbReference type="ARBA" id="ARBA00023163"/>
    </source>
</evidence>
<reference evidence="6" key="1">
    <citation type="submission" date="2023-06" db="EMBL/GenBank/DDBJ databases">
        <title>Phylogenetic Diversity of Rhizobium strains.</title>
        <authorList>
            <person name="Moura F.T."/>
            <person name="Helene L.C.F."/>
            <person name="Hungria M."/>
        </authorList>
    </citation>
    <scope>NUCLEOTIDE SEQUENCE</scope>
    <source>
        <strain evidence="6">CCGE526</strain>
    </source>
</reference>
<dbReference type="Pfam" id="PF01614">
    <property type="entry name" value="IclR_C"/>
    <property type="match status" value="1"/>
</dbReference>
<dbReference type="PANTHER" id="PTHR30136:SF34">
    <property type="entry name" value="TRANSCRIPTIONAL REGULATOR"/>
    <property type="match status" value="1"/>
</dbReference>
<accession>A0ABT7JQT4</accession>
<dbReference type="InterPro" id="IPR005471">
    <property type="entry name" value="Tscrpt_reg_IclR_N"/>
</dbReference>
<protein>
    <submittedName>
        <fullName evidence="6">IclR family transcriptional regulator C-terminal domain-containing protein</fullName>
    </submittedName>
</protein>
<dbReference type="InterPro" id="IPR036390">
    <property type="entry name" value="WH_DNA-bd_sf"/>
</dbReference>
<evidence type="ECO:0000259" key="5">
    <source>
        <dbReference type="PROSITE" id="PS51078"/>
    </source>
</evidence>
<dbReference type="InterPro" id="IPR050707">
    <property type="entry name" value="HTH_MetabolicPath_Reg"/>
</dbReference>
<dbReference type="PANTHER" id="PTHR30136">
    <property type="entry name" value="HELIX-TURN-HELIX TRANSCRIPTIONAL REGULATOR, ICLR FAMILY"/>
    <property type="match status" value="1"/>
</dbReference>
<dbReference type="SUPFAM" id="SSF55781">
    <property type="entry name" value="GAF domain-like"/>
    <property type="match status" value="1"/>
</dbReference>
<dbReference type="Gene3D" id="1.10.10.10">
    <property type="entry name" value="Winged helix-like DNA-binding domain superfamily/Winged helix DNA-binding domain"/>
    <property type="match status" value="1"/>
</dbReference>
<dbReference type="Pfam" id="PF09339">
    <property type="entry name" value="HTH_IclR"/>
    <property type="match status" value="1"/>
</dbReference>
<proteinExistence type="predicted"/>
<name>A0ABT7JQT4_9HYPH</name>
<feature type="domain" description="HTH iclR-type" evidence="4">
    <location>
        <begin position="17"/>
        <end position="79"/>
    </location>
</feature>
<dbReference type="InterPro" id="IPR029016">
    <property type="entry name" value="GAF-like_dom_sf"/>
</dbReference>
<dbReference type="SUPFAM" id="SSF46785">
    <property type="entry name" value="Winged helix' DNA-binding domain"/>
    <property type="match status" value="1"/>
</dbReference>
<dbReference type="Gene3D" id="3.30.450.40">
    <property type="match status" value="1"/>
</dbReference>
<dbReference type="PROSITE" id="PS51077">
    <property type="entry name" value="HTH_ICLR"/>
    <property type="match status" value="1"/>
</dbReference>
<evidence type="ECO:0000313" key="6">
    <source>
        <dbReference type="EMBL" id="MDL2398698.1"/>
    </source>
</evidence>
<dbReference type="PROSITE" id="PS51078">
    <property type="entry name" value="ICLR_ED"/>
    <property type="match status" value="1"/>
</dbReference>